<feature type="domain" description="Flagellar hook-associated protein FlgK helical" evidence="9">
    <location>
        <begin position="92"/>
        <end position="326"/>
    </location>
</feature>
<evidence type="ECO:0000256" key="3">
    <source>
        <dbReference type="ARBA" id="ARBA00009677"/>
    </source>
</evidence>
<evidence type="ECO:0000256" key="4">
    <source>
        <dbReference type="ARBA" id="ARBA00016244"/>
    </source>
</evidence>
<keyword evidence="10" id="KW-0282">Flagellum</keyword>
<feature type="domain" description="Flagellar basal body rod protein N-terminal" evidence="7">
    <location>
        <begin position="7"/>
        <end position="34"/>
    </location>
</feature>
<dbReference type="RefSeq" id="WP_227171417.1">
    <property type="nucleotide sequence ID" value="NZ_BAABBC010000038.1"/>
</dbReference>
<evidence type="ECO:0000259" key="9">
    <source>
        <dbReference type="Pfam" id="PF22638"/>
    </source>
</evidence>
<evidence type="ECO:0000256" key="2">
    <source>
        <dbReference type="ARBA" id="ARBA00004613"/>
    </source>
</evidence>
<feature type="domain" description="Flagellar basal-body/hook protein C-terminal" evidence="8">
    <location>
        <begin position="639"/>
        <end position="678"/>
    </location>
</feature>
<evidence type="ECO:0000313" key="10">
    <source>
        <dbReference type="EMBL" id="MDV2079291.1"/>
    </source>
</evidence>
<dbReference type="Pfam" id="PF06429">
    <property type="entry name" value="Flg_bbr_C"/>
    <property type="match status" value="1"/>
</dbReference>
<dbReference type="NCBIfam" id="TIGR02492">
    <property type="entry name" value="flgK_ends"/>
    <property type="match status" value="1"/>
</dbReference>
<protein>
    <recommendedName>
        <fullName evidence="4">Flagellar hook-associated protein 1</fullName>
    </recommendedName>
</protein>
<evidence type="ECO:0000259" key="7">
    <source>
        <dbReference type="Pfam" id="PF00460"/>
    </source>
</evidence>
<evidence type="ECO:0000259" key="8">
    <source>
        <dbReference type="Pfam" id="PF06429"/>
    </source>
</evidence>
<dbReference type="PRINTS" id="PR01005">
    <property type="entry name" value="FLGHOOKAP1"/>
</dbReference>
<sequence length="681" mass="73090">MANLIQIGLSGVLGHQSALNTTGNNITNANTPGYSRQEVLFESQRGLRTGAGTVGTGVNISNIRRVANEYLVEQVRSDTSLQSEQKALNQELSRLDNLLGSSTTGLNDVLNNFFASLQSAAEDPASLPQRQSVLSEAKAVADRFQSLQAEFIQQRESVKLQMRQGVEDANTLMSSIAELNLAISNSPGIAQGRLPNDLLDKRDEKLRELSELVGIRVLHTEGNQVNVMLGNGQALVVGADASQLSTRPSVEDPAFLEFTLLDAGRQVPIDSQITGGSLGGLRRFEQESLKTAFDELGRVAIALQDNINHQHEIGMDLEGDLGGLFFSDINSPEAMSSRVIANGNNLPPGDADIGVEISDSNALISGSWNLQFSGDGRNYEVIDSQSGEVVKQGRLPDPLPAEIGMPGFNIQINDGTFNPGDSYQIQPTRNAAESISLEVEREEDLAFASPVRAEANVGNNGDGVIDQGLMLNVRNPLSNGILPGFRSQGELDPPLEIRFRDDGGTLVYDVVDANDPNNVLVTGSATPPQNVYTPGISNKLFSEDPTDPNYQGFQFEISGNPQAGDTFNIGYNTEGVSDNRNAELMAALAGKNTMNNGSQNLTEGYGGLVETIGVQTRQSQLDLDSSEALLQQSVNQRESVSGVNLDEEAGRLIQYQAAYNASAQVMSVAQSLFDTLLSTFR</sequence>
<keyword evidence="10" id="KW-0969">Cilium</keyword>
<comment type="similarity">
    <text evidence="3">Belongs to the flagella basal body rod proteins family.</text>
</comment>
<reference evidence="10 11" key="1">
    <citation type="submission" date="2023-10" db="EMBL/GenBank/DDBJ databases">
        <title>Characteristics and mechanism of a salt-tolerant marine origin heterotrophic nitrifying- aerobic denitrifying bacteria Marinobacter xestospongiae HN1.</title>
        <authorList>
            <person name="Qi R."/>
        </authorList>
    </citation>
    <scope>NUCLEOTIDE SEQUENCE [LARGE SCALE GENOMIC DNA]</scope>
    <source>
        <strain evidence="10 11">HN1</strain>
    </source>
</reference>
<accession>A0ABU3VYN0</accession>
<keyword evidence="5" id="KW-0964">Secreted</keyword>
<name>A0ABU3VYN0_9GAMM</name>
<dbReference type="SUPFAM" id="SSF64518">
    <property type="entry name" value="Phase 1 flagellin"/>
    <property type="match status" value="2"/>
</dbReference>
<evidence type="ECO:0000256" key="6">
    <source>
        <dbReference type="ARBA" id="ARBA00023143"/>
    </source>
</evidence>
<dbReference type="EMBL" id="JAWIIJ010000007">
    <property type="protein sequence ID" value="MDV2079291.1"/>
    <property type="molecule type" value="Genomic_DNA"/>
</dbReference>
<gene>
    <name evidence="10" type="primary">flgK</name>
    <name evidence="10" type="ORF">RYS15_11355</name>
</gene>
<comment type="caution">
    <text evidence="10">The sequence shown here is derived from an EMBL/GenBank/DDBJ whole genome shotgun (WGS) entry which is preliminary data.</text>
</comment>
<evidence type="ECO:0000256" key="5">
    <source>
        <dbReference type="ARBA" id="ARBA00022525"/>
    </source>
</evidence>
<organism evidence="10 11">
    <name type="scientific">Marinobacter xestospongiae</name>
    <dbReference type="NCBI Taxonomy" id="994319"/>
    <lineage>
        <taxon>Bacteria</taxon>
        <taxon>Pseudomonadati</taxon>
        <taxon>Pseudomonadota</taxon>
        <taxon>Gammaproteobacteria</taxon>
        <taxon>Pseudomonadales</taxon>
        <taxon>Marinobacteraceae</taxon>
        <taxon>Marinobacter</taxon>
    </lineage>
</organism>
<dbReference type="Pfam" id="PF22638">
    <property type="entry name" value="FlgK_D1"/>
    <property type="match status" value="1"/>
</dbReference>
<dbReference type="Proteomes" id="UP001269819">
    <property type="component" value="Unassembled WGS sequence"/>
</dbReference>
<keyword evidence="10" id="KW-0966">Cell projection</keyword>
<dbReference type="InterPro" id="IPR002371">
    <property type="entry name" value="FlgK"/>
</dbReference>
<dbReference type="InterPro" id="IPR010930">
    <property type="entry name" value="Flg_bb/hook_C_dom"/>
</dbReference>
<dbReference type="InterPro" id="IPR001444">
    <property type="entry name" value="Flag_bb_rod_N"/>
</dbReference>
<keyword evidence="11" id="KW-1185">Reference proteome</keyword>
<dbReference type="PANTHER" id="PTHR30033">
    <property type="entry name" value="FLAGELLAR HOOK-ASSOCIATED PROTEIN 1"/>
    <property type="match status" value="1"/>
</dbReference>
<dbReference type="PANTHER" id="PTHR30033:SF1">
    <property type="entry name" value="FLAGELLAR HOOK-ASSOCIATED PROTEIN 1"/>
    <property type="match status" value="1"/>
</dbReference>
<proteinExistence type="inferred from homology"/>
<evidence type="ECO:0000256" key="1">
    <source>
        <dbReference type="ARBA" id="ARBA00004365"/>
    </source>
</evidence>
<dbReference type="Pfam" id="PF00460">
    <property type="entry name" value="Flg_bb_rod"/>
    <property type="match status" value="1"/>
</dbReference>
<comment type="subcellular location">
    <subcellularLocation>
        <location evidence="1">Bacterial flagellum</location>
    </subcellularLocation>
    <subcellularLocation>
        <location evidence="2">Secreted</location>
    </subcellularLocation>
</comment>
<dbReference type="InterPro" id="IPR053927">
    <property type="entry name" value="FlgK_helical"/>
</dbReference>
<evidence type="ECO:0000313" key="11">
    <source>
        <dbReference type="Proteomes" id="UP001269819"/>
    </source>
</evidence>
<keyword evidence="6" id="KW-0975">Bacterial flagellum</keyword>